<comment type="cofactor">
    <cofactor evidence="2">
        <name>Mg(2+)</name>
        <dbReference type="ChEBI" id="CHEBI:18420"/>
    </cofactor>
</comment>
<evidence type="ECO:0000256" key="6">
    <source>
        <dbReference type="ARBA" id="ARBA00023211"/>
    </source>
</evidence>
<keyword evidence="8" id="KW-1185">Reference proteome</keyword>
<keyword evidence="6" id="KW-0464">Manganese</keyword>
<evidence type="ECO:0008006" key="9">
    <source>
        <dbReference type="Google" id="ProtNLM"/>
    </source>
</evidence>
<proteinExistence type="predicted"/>
<evidence type="ECO:0000256" key="4">
    <source>
        <dbReference type="ARBA" id="ARBA00022801"/>
    </source>
</evidence>
<dbReference type="InterPro" id="IPR039121">
    <property type="entry name" value="NUDT19"/>
</dbReference>
<reference evidence="7 8" key="1">
    <citation type="journal article" date="2018" name="MBio">
        <title>Comparative Genomics Reveals the Core Gene Toolbox for the Fungus-Insect Symbiosis.</title>
        <authorList>
            <person name="Wang Y."/>
            <person name="Stata M."/>
            <person name="Wang W."/>
            <person name="Stajich J.E."/>
            <person name="White M.M."/>
            <person name="Moncalvo J.M."/>
        </authorList>
    </citation>
    <scope>NUCLEOTIDE SEQUENCE [LARGE SCALE GENOMIC DNA]</scope>
    <source>
        <strain evidence="7 8">AUS-126-30</strain>
    </source>
</reference>
<dbReference type="GO" id="GO:0005739">
    <property type="term" value="C:mitochondrion"/>
    <property type="evidence" value="ECO:0007669"/>
    <property type="project" value="TreeGrafter"/>
</dbReference>
<keyword evidence="4" id="KW-0378">Hydrolase</keyword>
<dbReference type="EMBL" id="MBFU01000050">
    <property type="protein sequence ID" value="PWA02841.1"/>
    <property type="molecule type" value="Genomic_DNA"/>
</dbReference>
<evidence type="ECO:0000313" key="8">
    <source>
        <dbReference type="Proteomes" id="UP000245591"/>
    </source>
</evidence>
<comment type="caution">
    <text evidence="7">The sequence shown here is derived from an EMBL/GenBank/DDBJ whole genome shotgun (WGS) entry which is preliminary data.</text>
</comment>
<evidence type="ECO:0000256" key="3">
    <source>
        <dbReference type="ARBA" id="ARBA00022723"/>
    </source>
</evidence>
<evidence type="ECO:0000256" key="2">
    <source>
        <dbReference type="ARBA" id="ARBA00001946"/>
    </source>
</evidence>
<evidence type="ECO:0000256" key="1">
    <source>
        <dbReference type="ARBA" id="ARBA00001936"/>
    </source>
</evidence>
<keyword evidence="5" id="KW-0460">Magnesium</keyword>
<keyword evidence="3" id="KW-0479">Metal-binding</keyword>
<dbReference type="Gene3D" id="3.90.79.10">
    <property type="entry name" value="Nucleoside Triphosphate Pyrophosphohydrolase"/>
    <property type="match status" value="1"/>
</dbReference>
<evidence type="ECO:0000313" key="7">
    <source>
        <dbReference type="EMBL" id="PWA02841.1"/>
    </source>
</evidence>
<comment type="cofactor">
    <cofactor evidence="1">
        <name>Mn(2+)</name>
        <dbReference type="ChEBI" id="CHEBI:29035"/>
    </cofactor>
</comment>
<dbReference type="GO" id="GO:0016818">
    <property type="term" value="F:hydrolase activity, acting on acid anhydrides, in phosphorus-containing anhydrides"/>
    <property type="evidence" value="ECO:0007669"/>
    <property type="project" value="InterPro"/>
</dbReference>
<dbReference type="AlphaFoldDB" id="A0A2U1JCM9"/>
<evidence type="ECO:0000256" key="5">
    <source>
        <dbReference type="ARBA" id="ARBA00022842"/>
    </source>
</evidence>
<dbReference type="Proteomes" id="UP000245591">
    <property type="component" value="Unassembled WGS sequence"/>
</dbReference>
<protein>
    <recommendedName>
        <fullName evidence="9">Nudix hydrolase domain-containing protein</fullName>
    </recommendedName>
</protein>
<dbReference type="CDD" id="cd18870">
    <property type="entry name" value="NUDIX_AcylCoAdiphos_Nudt19"/>
    <property type="match status" value="1"/>
</dbReference>
<gene>
    <name evidence="7" type="ORF">BB558_001001</name>
</gene>
<dbReference type="SUPFAM" id="SSF55811">
    <property type="entry name" value="Nudix"/>
    <property type="match status" value="1"/>
</dbReference>
<sequence length="421" mass="48062">MSQTTAKLSTQTPPPVKLIDSASLILTAPILDKNEIETSGYNYRVLMAKSGSFSSAHVYPGGKLDELDGSEEWNDYVDSGKKVQPNSHFEGTKTNQLGEDETQKFRVCAIRETFEETGFLAGSKIIKREPSSGGKRGGHNERELLDQCKSKDAVILTSRLSYFSRWITPPHASRRFDVHFFMLNVSDQEQDYLLLKQIYPNIGKPNNGSAENWGSKTKQSRNMMQVQASELMFLDWRTPKEYMDAYQRKEVSIITPQIYTLDLLSQFRRWQDLEEYSFRMSSKENPPPYISYRSLAGNSFEQIDNTVKKSDLKTTHKTTTITNHEKIGDSKISKSKLKHNNLTIITLPGDYKYLEKINLDNIDEIELGFDQTKPVDKPIHRMIVDELVSADNGVVFEKVKVLQNVLDSPNNIKNRNISSRL</sequence>
<dbReference type="GO" id="GO:0046872">
    <property type="term" value="F:metal ion binding"/>
    <property type="evidence" value="ECO:0007669"/>
    <property type="project" value="UniProtKB-KW"/>
</dbReference>
<dbReference type="PANTHER" id="PTHR12318">
    <property type="entry name" value="TESTOSTERONE-REGULATED PROTEIN RP2"/>
    <property type="match status" value="1"/>
</dbReference>
<organism evidence="7 8">
    <name type="scientific">Smittium angustum</name>
    <dbReference type="NCBI Taxonomy" id="133377"/>
    <lineage>
        <taxon>Eukaryota</taxon>
        <taxon>Fungi</taxon>
        <taxon>Fungi incertae sedis</taxon>
        <taxon>Zoopagomycota</taxon>
        <taxon>Kickxellomycotina</taxon>
        <taxon>Harpellomycetes</taxon>
        <taxon>Harpellales</taxon>
        <taxon>Legeriomycetaceae</taxon>
        <taxon>Smittium</taxon>
    </lineage>
</organism>
<dbReference type="PANTHER" id="PTHR12318:SF0">
    <property type="entry name" value="ACYL-COENZYME A DIPHOSPHATASE NUDT19"/>
    <property type="match status" value="1"/>
</dbReference>
<name>A0A2U1JCM9_SMIAN</name>
<accession>A0A2U1JCM9</accession>
<dbReference type="InterPro" id="IPR015797">
    <property type="entry name" value="NUDIX_hydrolase-like_dom_sf"/>
</dbReference>